<comment type="caution">
    <text evidence="2">The sequence shown here is derived from an EMBL/GenBank/DDBJ whole genome shotgun (WGS) entry which is preliminary data.</text>
</comment>
<dbReference type="AlphaFoldDB" id="A0AAD8EG22"/>
<reference evidence="2" key="2">
    <citation type="submission" date="2023-05" db="EMBL/GenBank/DDBJ databases">
        <authorList>
            <person name="Fouks B."/>
        </authorList>
    </citation>
    <scope>NUCLEOTIDE SEQUENCE</scope>
    <source>
        <strain evidence="2">Stay&amp;Tobe</strain>
        <tissue evidence="2">Testes</tissue>
    </source>
</reference>
<protein>
    <submittedName>
        <fullName evidence="2">Uncharacterized protein</fullName>
    </submittedName>
</protein>
<dbReference type="GO" id="GO:0005886">
    <property type="term" value="C:plasma membrane"/>
    <property type="evidence" value="ECO:0007669"/>
    <property type="project" value="TreeGrafter"/>
</dbReference>
<keyword evidence="3" id="KW-1185">Reference proteome</keyword>
<gene>
    <name evidence="2" type="ORF">L9F63_018106</name>
</gene>
<dbReference type="Proteomes" id="UP001233999">
    <property type="component" value="Unassembled WGS sequence"/>
</dbReference>
<reference evidence="2" key="1">
    <citation type="journal article" date="2023" name="IScience">
        <title>Live-bearing cockroach genome reveals convergent evolutionary mechanisms linked to viviparity in insects and beyond.</title>
        <authorList>
            <person name="Fouks B."/>
            <person name="Harrison M.C."/>
            <person name="Mikhailova A.A."/>
            <person name="Marchal E."/>
            <person name="English S."/>
            <person name="Carruthers M."/>
            <person name="Jennings E.C."/>
            <person name="Chiamaka E.L."/>
            <person name="Frigard R.A."/>
            <person name="Pippel M."/>
            <person name="Attardo G.M."/>
            <person name="Benoit J.B."/>
            <person name="Bornberg-Bauer E."/>
            <person name="Tobe S.S."/>
        </authorList>
    </citation>
    <scope>NUCLEOTIDE SEQUENCE</scope>
    <source>
        <strain evidence="2">Stay&amp;Tobe</strain>
    </source>
</reference>
<sequence>SDNNSPCPTPRSTSSWMDRRHSLLQSVTQQNFAPSYHPVHPSDIIFKFSQLFVTIVCTGSYSEGVKRVSSSTTAQMMPYFVCSCYLIVTPVVLISYTLGHHMPDILTRIFNAVGGVLNLAAGLVALESWRDYKSEHRAADEQTEKEGDPPAQHCGAVSPQHHALLCRRLLQHLPHSGERRYN</sequence>
<proteinExistence type="predicted"/>
<keyword evidence="1" id="KW-0472">Membrane</keyword>
<evidence type="ECO:0000256" key="1">
    <source>
        <dbReference type="SAM" id="Phobius"/>
    </source>
</evidence>
<dbReference type="PANTHER" id="PTHR36692:SF2">
    <property type="entry name" value="GEO12064P1"/>
    <property type="match status" value="1"/>
</dbReference>
<accession>A0AAD8EG22</accession>
<keyword evidence="1" id="KW-1133">Transmembrane helix</keyword>
<dbReference type="PANTHER" id="PTHR36692">
    <property type="entry name" value="PROTEIN SNAKESKIN"/>
    <property type="match status" value="1"/>
</dbReference>
<evidence type="ECO:0000313" key="3">
    <source>
        <dbReference type="Proteomes" id="UP001233999"/>
    </source>
</evidence>
<dbReference type="EMBL" id="JASPKZ010005674">
    <property type="protein sequence ID" value="KAJ9588524.1"/>
    <property type="molecule type" value="Genomic_DNA"/>
</dbReference>
<keyword evidence="1" id="KW-0812">Transmembrane</keyword>
<dbReference type="GO" id="GO:0019991">
    <property type="term" value="P:septate junction assembly"/>
    <property type="evidence" value="ECO:0007669"/>
    <property type="project" value="InterPro"/>
</dbReference>
<organism evidence="2 3">
    <name type="scientific">Diploptera punctata</name>
    <name type="common">Pacific beetle cockroach</name>
    <dbReference type="NCBI Taxonomy" id="6984"/>
    <lineage>
        <taxon>Eukaryota</taxon>
        <taxon>Metazoa</taxon>
        <taxon>Ecdysozoa</taxon>
        <taxon>Arthropoda</taxon>
        <taxon>Hexapoda</taxon>
        <taxon>Insecta</taxon>
        <taxon>Pterygota</taxon>
        <taxon>Neoptera</taxon>
        <taxon>Polyneoptera</taxon>
        <taxon>Dictyoptera</taxon>
        <taxon>Blattodea</taxon>
        <taxon>Blaberoidea</taxon>
        <taxon>Blaberidae</taxon>
        <taxon>Diplopterinae</taxon>
        <taxon>Diploptera</taxon>
    </lineage>
</organism>
<feature type="transmembrane region" description="Helical" evidence="1">
    <location>
        <begin position="76"/>
        <end position="99"/>
    </location>
</feature>
<feature type="transmembrane region" description="Helical" evidence="1">
    <location>
        <begin position="105"/>
        <end position="126"/>
    </location>
</feature>
<evidence type="ECO:0000313" key="2">
    <source>
        <dbReference type="EMBL" id="KAJ9588524.1"/>
    </source>
</evidence>
<name>A0AAD8EG22_DIPPU</name>
<dbReference type="InterPro" id="IPR038976">
    <property type="entry name" value="Ssk"/>
</dbReference>
<feature type="non-terminal residue" evidence="2">
    <location>
        <position position="1"/>
    </location>
</feature>